<dbReference type="PANTHER" id="PTHR48258">
    <property type="entry name" value="DUF4218 DOMAIN-CONTAINING PROTEIN-RELATED"/>
    <property type="match status" value="1"/>
</dbReference>
<comment type="caution">
    <text evidence="1">The sequence shown here is derived from an EMBL/GenBank/DDBJ whole genome shotgun (WGS) entry which is preliminary data.</text>
</comment>
<evidence type="ECO:0000313" key="1">
    <source>
        <dbReference type="EMBL" id="PWA64696.1"/>
    </source>
</evidence>
<name>A0A2U1MU01_ARTAN</name>
<accession>A0A2U1MU01</accession>
<dbReference type="OrthoDB" id="684151at2759"/>
<sequence length="190" mass="21680">MLESILNTLLMNDKSKDTAKARQDLQALGIRRELWLGNKQNGKCSKPHANDFQVFRSLCKKSGKETIIQLDLQEMKKLIWYVLHNSPEIDAYMDEFQSERPDSDMQQEFPIWFETKIGKLYTANDPSCTPVLFALACGPSSTPISVNSGVVNGVKFVIHSRDVKRTTQNNGICSPGRRKEKFCQEIMTEY</sequence>
<reference evidence="1 2" key="1">
    <citation type="journal article" date="2018" name="Mol. Plant">
        <title>The genome of Artemisia annua provides insight into the evolution of Asteraceae family and artemisinin biosynthesis.</title>
        <authorList>
            <person name="Shen Q."/>
            <person name="Zhang L."/>
            <person name="Liao Z."/>
            <person name="Wang S."/>
            <person name="Yan T."/>
            <person name="Shi P."/>
            <person name="Liu M."/>
            <person name="Fu X."/>
            <person name="Pan Q."/>
            <person name="Wang Y."/>
            <person name="Lv Z."/>
            <person name="Lu X."/>
            <person name="Zhang F."/>
            <person name="Jiang W."/>
            <person name="Ma Y."/>
            <person name="Chen M."/>
            <person name="Hao X."/>
            <person name="Li L."/>
            <person name="Tang Y."/>
            <person name="Lv G."/>
            <person name="Zhou Y."/>
            <person name="Sun X."/>
            <person name="Brodelius P.E."/>
            <person name="Rose J.K.C."/>
            <person name="Tang K."/>
        </authorList>
    </citation>
    <scope>NUCLEOTIDE SEQUENCE [LARGE SCALE GENOMIC DNA]</scope>
    <source>
        <strain evidence="2">cv. Huhao1</strain>
        <tissue evidence="1">Leaf</tissue>
    </source>
</reference>
<organism evidence="1 2">
    <name type="scientific">Artemisia annua</name>
    <name type="common">Sweet wormwood</name>
    <dbReference type="NCBI Taxonomy" id="35608"/>
    <lineage>
        <taxon>Eukaryota</taxon>
        <taxon>Viridiplantae</taxon>
        <taxon>Streptophyta</taxon>
        <taxon>Embryophyta</taxon>
        <taxon>Tracheophyta</taxon>
        <taxon>Spermatophyta</taxon>
        <taxon>Magnoliopsida</taxon>
        <taxon>eudicotyledons</taxon>
        <taxon>Gunneridae</taxon>
        <taxon>Pentapetalae</taxon>
        <taxon>asterids</taxon>
        <taxon>campanulids</taxon>
        <taxon>Asterales</taxon>
        <taxon>Asteraceae</taxon>
        <taxon>Asteroideae</taxon>
        <taxon>Anthemideae</taxon>
        <taxon>Artemisiinae</taxon>
        <taxon>Artemisia</taxon>
    </lineage>
</organism>
<evidence type="ECO:0000313" key="2">
    <source>
        <dbReference type="Proteomes" id="UP000245207"/>
    </source>
</evidence>
<proteinExistence type="predicted"/>
<dbReference type="EMBL" id="PKPP01004372">
    <property type="protein sequence ID" value="PWA64696.1"/>
    <property type="molecule type" value="Genomic_DNA"/>
</dbReference>
<dbReference type="Proteomes" id="UP000245207">
    <property type="component" value="Unassembled WGS sequence"/>
</dbReference>
<gene>
    <name evidence="1" type="ORF">CTI12_AA339870</name>
</gene>
<keyword evidence="2" id="KW-1185">Reference proteome</keyword>
<protein>
    <submittedName>
        <fullName evidence="1">Uncharacterized protein</fullName>
    </submittedName>
</protein>
<dbReference type="AlphaFoldDB" id="A0A2U1MU01"/>